<dbReference type="AlphaFoldDB" id="A0AAU9DFD5"/>
<dbReference type="Proteomes" id="UP001348817">
    <property type="component" value="Plasmid pFA2"/>
</dbReference>
<evidence type="ECO:0000313" key="2">
    <source>
        <dbReference type="Proteomes" id="UP001348817"/>
    </source>
</evidence>
<sequence>MLQRKAAHDRIFNKKEVIQRAVGFEIEVDYNPIRNHAHEIERYEERIPCARSRFEPFHEREVLLKGKNFEMQTDVGATNKIAYVEFVTAPFEESPKGFHELQECFATLTALMRTLNQNARRVRPEGLPITKLAPFGTIVPGYEQTLFKFYRHWSNNIFNGNFHFTAGIRLDRIRRAFSDIAAPATDEDEETRLQKAGGRRHIMRIQDSRYGDQDEMYGEYTRSLLDQIEAMGQAIDLSPELEGLLLLIGFYIKFGAREIPKYLRSFSPMLSRTDFGSMFQSLDPELVESLSQNDAMEWHKIASILTSYLETNTKGLDSPLFPEGLYHEIKKFESRRFLMNDISIGKWMHGMAHGVDLLTLRDNPRAEELRLQLDTMGAMGSQMDTVGPQMQHKAPIIEFRNMGEPYGVSLWQSVAEHVFRWVYALNKDIDHTFMDIDNFSIPKWKPKEAPED</sequence>
<name>A0AAU9DFD5_9BACT</name>
<keyword evidence="2" id="KW-1185">Reference proteome</keyword>
<proteinExistence type="predicted"/>
<gene>
    <name evidence="1" type="ORF">FUAX_42780</name>
</gene>
<dbReference type="EMBL" id="AP025316">
    <property type="protein sequence ID" value="BDD11846.1"/>
    <property type="molecule type" value="Genomic_DNA"/>
</dbReference>
<geneLocation type="plasmid" evidence="1 2">
    <name>pFA2</name>
</geneLocation>
<dbReference type="RefSeq" id="WP_338395248.1">
    <property type="nucleotide sequence ID" value="NZ_AP025316.1"/>
</dbReference>
<organism evidence="1 2">
    <name type="scientific">Fulvitalea axinellae</name>
    <dbReference type="NCBI Taxonomy" id="1182444"/>
    <lineage>
        <taxon>Bacteria</taxon>
        <taxon>Pseudomonadati</taxon>
        <taxon>Bacteroidota</taxon>
        <taxon>Cytophagia</taxon>
        <taxon>Cytophagales</taxon>
        <taxon>Persicobacteraceae</taxon>
        <taxon>Fulvitalea</taxon>
    </lineage>
</organism>
<accession>A0AAU9DFD5</accession>
<keyword evidence="1" id="KW-0614">Plasmid</keyword>
<dbReference type="KEGG" id="fax:FUAX_42780"/>
<reference evidence="1 2" key="1">
    <citation type="submission" date="2021-12" db="EMBL/GenBank/DDBJ databases">
        <title>Genome sequencing of bacteria with rrn-lacking chromosome and rrn-plasmid.</title>
        <authorList>
            <person name="Anda M."/>
            <person name="Iwasaki W."/>
        </authorList>
    </citation>
    <scope>NUCLEOTIDE SEQUENCE [LARGE SCALE GENOMIC DNA]</scope>
    <source>
        <strain evidence="1 2">DSM 100852</strain>
        <plasmid evidence="1 2">pFA2</plasmid>
    </source>
</reference>
<evidence type="ECO:0000313" key="1">
    <source>
        <dbReference type="EMBL" id="BDD11846.1"/>
    </source>
</evidence>
<protein>
    <submittedName>
        <fullName evidence="1">Uncharacterized protein</fullName>
    </submittedName>
</protein>